<name>A0ABQ2QG02_9ACTN</name>
<gene>
    <name evidence="4" type="ORF">GCM10010140_04400</name>
</gene>
<feature type="compositionally biased region" description="Low complexity" evidence="3">
    <location>
        <begin position="186"/>
        <end position="199"/>
    </location>
</feature>
<dbReference type="InterPro" id="IPR002201">
    <property type="entry name" value="Glyco_trans_9"/>
</dbReference>
<feature type="region of interest" description="Disordered" evidence="3">
    <location>
        <begin position="164"/>
        <end position="209"/>
    </location>
</feature>
<keyword evidence="1" id="KW-0328">Glycosyltransferase</keyword>
<dbReference type="Proteomes" id="UP000611554">
    <property type="component" value="Unassembled WGS sequence"/>
</dbReference>
<dbReference type="InterPro" id="IPR051199">
    <property type="entry name" value="LPS_LOS_Heptosyltrfase"/>
</dbReference>
<evidence type="ECO:0000256" key="1">
    <source>
        <dbReference type="ARBA" id="ARBA00022676"/>
    </source>
</evidence>
<dbReference type="PANTHER" id="PTHR30160">
    <property type="entry name" value="TETRAACYLDISACCHARIDE 4'-KINASE-RELATED"/>
    <property type="match status" value="1"/>
</dbReference>
<evidence type="ECO:0000256" key="3">
    <source>
        <dbReference type="SAM" id="MobiDB-lite"/>
    </source>
</evidence>
<feature type="compositionally biased region" description="Low complexity" evidence="3">
    <location>
        <begin position="11"/>
        <end position="21"/>
    </location>
</feature>
<evidence type="ECO:0000313" key="4">
    <source>
        <dbReference type="EMBL" id="GGP79111.1"/>
    </source>
</evidence>
<keyword evidence="5" id="KW-1185">Reference proteome</keyword>
<protein>
    <submittedName>
        <fullName evidence="4">Glycosyl transferase</fullName>
    </submittedName>
</protein>
<accession>A0ABQ2QG02</accession>
<sequence length="360" mass="36385">MAVTGAGAGTPADRAAPVPGDAPGGTAGDGRPVMVVLRGLGLGDLLTAVPALRALRRAFPAHRITLAAPAPLAGLLPLIGACDDLLDVTGPGPVPLQRPDLAVNLHGSGPQSTVALLDTRPRRLISHAHPGLPLLPGPSWPAQAHERVRWCDLLTWHGIPADPTDLTLRPPSAAEHAPDRSATAERPAPSGPARSGPGPVIVHPGAAHPARRWPPDRFAAVAAALHHAGHDVLVTGTAAERGLARRVAAAAGLPDEAVAAGRTDVTGLAALVASARLVVCGDTGVAHLAGAFGTPSVVLFGPTPPALWGPPEGPHTVLWHGDPGHPPGDPHAGRPDPVLLTIGVGEVLDAATDLLEVTVR</sequence>
<evidence type="ECO:0000313" key="5">
    <source>
        <dbReference type="Proteomes" id="UP000611554"/>
    </source>
</evidence>
<dbReference type="EMBL" id="BMQJ01000001">
    <property type="protein sequence ID" value="GGP79111.1"/>
    <property type="molecule type" value="Genomic_DNA"/>
</dbReference>
<keyword evidence="2 4" id="KW-0808">Transferase</keyword>
<dbReference type="Gene3D" id="3.40.50.2000">
    <property type="entry name" value="Glycogen Phosphorylase B"/>
    <property type="match status" value="2"/>
</dbReference>
<proteinExistence type="predicted"/>
<dbReference type="Pfam" id="PF01075">
    <property type="entry name" value="Glyco_transf_9"/>
    <property type="match status" value="1"/>
</dbReference>
<dbReference type="RefSeq" id="WP_229810854.1">
    <property type="nucleotide sequence ID" value="NZ_BMQJ01000001.1"/>
</dbReference>
<comment type="caution">
    <text evidence="4">The sequence shown here is derived from an EMBL/GenBank/DDBJ whole genome shotgun (WGS) entry which is preliminary data.</text>
</comment>
<feature type="region of interest" description="Disordered" evidence="3">
    <location>
        <begin position="1"/>
        <end position="30"/>
    </location>
</feature>
<dbReference type="SUPFAM" id="SSF53756">
    <property type="entry name" value="UDP-Glycosyltransferase/glycogen phosphorylase"/>
    <property type="match status" value="1"/>
</dbReference>
<dbReference type="PANTHER" id="PTHR30160:SF1">
    <property type="entry name" value="LIPOPOLYSACCHARIDE 1,2-N-ACETYLGLUCOSAMINETRANSFERASE-RELATED"/>
    <property type="match status" value="1"/>
</dbReference>
<reference evidence="5" key="1">
    <citation type="journal article" date="2019" name="Int. J. Syst. Evol. Microbiol.">
        <title>The Global Catalogue of Microorganisms (GCM) 10K type strain sequencing project: providing services to taxonomists for standard genome sequencing and annotation.</title>
        <authorList>
            <consortium name="The Broad Institute Genomics Platform"/>
            <consortium name="The Broad Institute Genome Sequencing Center for Infectious Disease"/>
            <person name="Wu L."/>
            <person name="Ma J."/>
        </authorList>
    </citation>
    <scope>NUCLEOTIDE SEQUENCE [LARGE SCALE GENOMIC DNA]</scope>
    <source>
        <strain evidence="5">JCM 3115</strain>
    </source>
</reference>
<evidence type="ECO:0000256" key="2">
    <source>
        <dbReference type="ARBA" id="ARBA00022679"/>
    </source>
</evidence>
<dbReference type="CDD" id="cd03789">
    <property type="entry name" value="GT9_LPS_heptosyltransferase"/>
    <property type="match status" value="1"/>
</dbReference>
<dbReference type="GO" id="GO:0016740">
    <property type="term" value="F:transferase activity"/>
    <property type="evidence" value="ECO:0007669"/>
    <property type="project" value="UniProtKB-KW"/>
</dbReference>
<organism evidence="4 5">
    <name type="scientific">Streptosporangium pseudovulgare</name>
    <dbReference type="NCBI Taxonomy" id="35765"/>
    <lineage>
        <taxon>Bacteria</taxon>
        <taxon>Bacillati</taxon>
        <taxon>Actinomycetota</taxon>
        <taxon>Actinomycetes</taxon>
        <taxon>Streptosporangiales</taxon>
        <taxon>Streptosporangiaceae</taxon>
        <taxon>Streptosporangium</taxon>
    </lineage>
</organism>